<evidence type="ECO:0000313" key="4">
    <source>
        <dbReference type="Proteomes" id="UP001629523"/>
    </source>
</evidence>
<feature type="signal peptide" evidence="2">
    <location>
        <begin position="1"/>
        <end position="24"/>
    </location>
</feature>
<keyword evidence="4" id="KW-1185">Reference proteome</keyword>
<feature type="compositionally biased region" description="Low complexity" evidence="1">
    <location>
        <begin position="84"/>
        <end position="96"/>
    </location>
</feature>
<proteinExistence type="predicted"/>
<feature type="compositionally biased region" description="Basic and acidic residues" evidence="1">
    <location>
        <begin position="62"/>
        <end position="83"/>
    </location>
</feature>
<sequence>MKRNFTLLSFICAITLSIPLQVRADFSYHADLPKDSKVSTDYLEKRKALGASALDAQSWQRQLDDEKARKDAEVTRNEKEKQVKCQQQEYQQQQQQRPSMNNTKKSYLAPDPCAVRIDIPIY</sequence>
<name>A0ABW9EVK9_9GAMM</name>
<feature type="chain" id="PRO_5046284373" evidence="2">
    <location>
        <begin position="25"/>
        <end position="122"/>
    </location>
</feature>
<keyword evidence="2" id="KW-0732">Signal</keyword>
<dbReference type="GeneID" id="93972725"/>
<accession>A0ABW9EVK9</accession>
<reference evidence="3 4" key="1">
    <citation type="journal article" date="2024" name="Infect. Genet. Evol.">
        <title>Characteristics and comparative genome analysis of Yersinia enterocolitica and related species associated with human infections in Switzerland 2019-2023.</title>
        <authorList>
            <person name="Stevens M.J.A."/>
            <person name="Horlbog J.A."/>
            <person name="Diethelm A."/>
            <person name="Stephan R."/>
            <person name="Nuesch-Inderbinen M."/>
        </authorList>
    </citation>
    <scope>NUCLEOTIDE SEQUENCE [LARGE SCALE GENOMIC DNA]</scope>
    <source>
        <strain evidence="3 4">N20-0302</strain>
    </source>
</reference>
<evidence type="ECO:0000256" key="1">
    <source>
        <dbReference type="SAM" id="MobiDB-lite"/>
    </source>
</evidence>
<dbReference type="RefSeq" id="WP_050075495.1">
    <property type="nucleotide sequence ID" value="NZ_CABHYG010000021.1"/>
</dbReference>
<evidence type="ECO:0000313" key="3">
    <source>
        <dbReference type="EMBL" id="MFM1345810.1"/>
    </source>
</evidence>
<gene>
    <name evidence="3" type="ORF">WFP14_04500</name>
</gene>
<organism evidence="3 4">
    <name type="scientific">Yersinia proxima</name>
    <dbReference type="NCBI Taxonomy" id="2890316"/>
    <lineage>
        <taxon>Bacteria</taxon>
        <taxon>Pseudomonadati</taxon>
        <taxon>Pseudomonadota</taxon>
        <taxon>Gammaproteobacteria</taxon>
        <taxon>Enterobacterales</taxon>
        <taxon>Yersiniaceae</taxon>
        <taxon>Yersinia</taxon>
    </lineage>
</organism>
<protein>
    <submittedName>
        <fullName evidence="3">Uncharacterized protein</fullName>
    </submittedName>
</protein>
<evidence type="ECO:0000256" key="2">
    <source>
        <dbReference type="SAM" id="SignalP"/>
    </source>
</evidence>
<dbReference type="EMBL" id="JBBEST010000001">
    <property type="protein sequence ID" value="MFM1345810.1"/>
    <property type="molecule type" value="Genomic_DNA"/>
</dbReference>
<feature type="region of interest" description="Disordered" evidence="1">
    <location>
        <begin position="60"/>
        <end position="107"/>
    </location>
</feature>
<dbReference type="Proteomes" id="UP001629523">
    <property type="component" value="Unassembled WGS sequence"/>
</dbReference>
<comment type="caution">
    <text evidence="3">The sequence shown here is derived from an EMBL/GenBank/DDBJ whole genome shotgun (WGS) entry which is preliminary data.</text>
</comment>